<protein>
    <submittedName>
        <fullName evidence="1">Uncharacterized protein</fullName>
    </submittedName>
</protein>
<comment type="caution">
    <text evidence="1">The sequence shown here is derived from an EMBL/GenBank/DDBJ whole genome shotgun (WGS) entry which is preliminary data.</text>
</comment>
<dbReference type="EMBL" id="LAZR01000827">
    <property type="protein sequence ID" value="KKN56898.1"/>
    <property type="molecule type" value="Genomic_DNA"/>
</dbReference>
<dbReference type="AlphaFoldDB" id="A0A0F9UTE6"/>
<gene>
    <name evidence="1" type="ORF">LCGC14_0567510</name>
</gene>
<reference evidence="1" key="1">
    <citation type="journal article" date="2015" name="Nature">
        <title>Complex archaea that bridge the gap between prokaryotes and eukaryotes.</title>
        <authorList>
            <person name="Spang A."/>
            <person name="Saw J.H."/>
            <person name="Jorgensen S.L."/>
            <person name="Zaremba-Niedzwiedzka K."/>
            <person name="Martijn J."/>
            <person name="Lind A.E."/>
            <person name="van Eijk R."/>
            <person name="Schleper C."/>
            <person name="Guy L."/>
            <person name="Ettema T.J."/>
        </authorList>
    </citation>
    <scope>NUCLEOTIDE SEQUENCE</scope>
</reference>
<name>A0A0F9UTE6_9ZZZZ</name>
<sequence>MNGHECDTRPECGHPCPHTEPHVPATNCNQRNYCRFADCVVICKPIDEVD</sequence>
<evidence type="ECO:0000313" key="1">
    <source>
        <dbReference type="EMBL" id="KKN56898.1"/>
    </source>
</evidence>
<accession>A0A0F9UTE6</accession>
<organism evidence="1">
    <name type="scientific">marine sediment metagenome</name>
    <dbReference type="NCBI Taxonomy" id="412755"/>
    <lineage>
        <taxon>unclassified sequences</taxon>
        <taxon>metagenomes</taxon>
        <taxon>ecological metagenomes</taxon>
    </lineage>
</organism>
<proteinExistence type="predicted"/>